<feature type="transmembrane region" description="Helical" evidence="1">
    <location>
        <begin position="354"/>
        <end position="373"/>
    </location>
</feature>
<protein>
    <submittedName>
        <fullName evidence="2">Uncharacterized protein</fullName>
    </submittedName>
</protein>
<name>A0ABR4Q207_9CEST</name>
<reference evidence="2 3" key="1">
    <citation type="journal article" date="2022" name="Front. Cell. Infect. Microbiol.">
        <title>The Genomes of Two Strains of Taenia crassiceps the Animal Model for the Study of Human Cysticercosis.</title>
        <authorList>
            <person name="Bobes R.J."/>
            <person name="Estrada K."/>
            <person name="Rios-Valencia D.G."/>
            <person name="Calderon-Gallegos A."/>
            <person name="de la Torre P."/>
            <person name="Carrero J.C."/>
            <person name="Sanchez-Flores A."/>
            <person name="Laclette J.P."/>
        </authorList>
    </citation>
    <scope>NUCLEOTIDE SEQUENCE [LARGE SCALE GENOMIC DNA]</scope>
    <source>
        <strain evidence="2">WFUcys</strain>
    </source>
</reference>
<accession>A0ABR4Q207</accession>
<dbReference type="Proteomes" id="UP001651158">
    <property type="component" value="Unassembled WGS sequence"/>
</dbReference>
<evidence type="ECO:0000313" key="2">
    <source>
        <dbReference type="EMBL" id="KAL5103597.1"/>
    </source>
</evidence>
<evidence type="ECO:0000313" key="3">
    <source>
        <dbReference type="Proteomes" id="UP001651158"/>
    </source>
</evidence>
<keyword evidence="1" id="KW-0472">Membrane</keyword>
<evidence type="ECO:0000256" key="1">
    <source>
        <dbReference type="SAM" id="Phobius"/>
    </source>
</evidence>
<feature type="transmembrane region" description="Helical" evidence="1">
    <location>
        <begin position="280"/>
        <end position="300"/>
    </location>
</feature>
<feature type="transmembrane region" description="Helical" evidence="1">
    <location>
        <begin position="184"/>
        <end position="202"/>
    </location>
</feature>
<proteinExistence type="predicted"/>
<sequence>MGRGGGRGKASSTGTTFEAEAAFIPVDLNTTILEFILSGHFESDYFSYCSNRLSDYTCRYWFDPNQSEDGKAVTTSVFMPPSYTTSPFSMANDPSTTSETKGPVETHSEMLMRFADPANIPATLTGEIGSQGWTKSANESTLLLTDLVPFSLSPNQQVCSIILCVVFLVSITANLLSWHCLRRLSSGGGLCIAKFLYYLTFLESIDLFIKLNDVLMCATHGVPMLTAMEFLGRWSCQTLAMGYTFLKHAEGLLISILASNSLIFLKQLRHHVAKFRAEWAFNAFIFIIATVATTSSQFFWTFDLFRVDNRIPPGDSLYGGGTLAEPTLYTCGFSASFGLNHAFVAYLWPTLDHLIGDVLPCILPLAAGIAILSTRKNTLKMDRRNLNTDCPGDLEKFIWILPVLFLLHGLSILPRMLFYIKKYFLFSERYLNRVGLIFHREDDYQLGDGKTVTAIAKVIPFRQIYTSLLPHLQDAEAILRFLPPVFALAKAALVIGGFSKSRRIVSVGINRILALFSIPLCYNRTRVKRAQTAETSSGANHAESIPFTALANSSIPRVEPSKTPVYINFEDVEELAV</sequence>
<keyword evidence="1" id="KW-1133">Transmembrane helix</keyword>
<keyword evidence="3" id="KW-1185">Reference proteome</keyword>
<organism evidence="2 3">
    <name type="scientific">Taenia crassiceps</name>
    <dbReference type="NCBI Taxonomy" id="6207"/>
    <lineage>
        <taxon>Eukaryota</taxon>
        <taxon>Metazoa</taxon>
        <taxon>Spiralia</taxon>
        <taxon>Lophotrochozoa</taxon>
        <taxon>Platyhelminthes</taxon>
        <taxon>Cestoda</taxon>
        <taxon>Eucestoda</taxon>
        <taxon>Cyclophyllidea</taxon>
        <taxon>Taeniidae</taxon>
        <taxon>Taenia</taxon>
    </lineage>
</organism>
<comment type="caution">
    <text evidence="2">The sequence shown here is derived from an EMBL/GenBank/DDBJ whole genome shotgun (WGS) entry which is preliminary data.</text>
</comment>
<feature type="transmembrane region" description="Helical" evidence="1">
    <location>
        <begin position="397"/>
        <end position="420"/>
    </location>
</feature>
<dbReference type="EMBL" id="JAKROA010000017">
    <property type="protein sequence ID" value="KAL5103597.1"/>
    <property type="molecule type" value="Genomic_DNA"/>
</dbReference>
<feature type="transmembrane region" description="Helical" evidence="1">
    <location>
        <begin position="251"/>
        <end position="268"/>
    </location>
</feature>
<gene>
    <name evidence="2" type="ORF">TcWFU_008475</name>
</gene>
<keyword evidence="1" id="KW-0812">Transmembrane</keyword>
<feature type="transmembrane region" description="Helical" evidence="1">
    <location>
        <begin position="158"/>
        <end position="178"/>
    </location>
</feature>